<dbReference type="AlphaFoldDB" id="A0AB34FLI7"/>
<dbReference type="Gene3D" id="1.50.10.20">
    <property type="match status" value="1"/>
</dbReference>
<accession>A0AB34FLI7</accession>
<evidence type="ECO:0000256" key="5">
    <source>
        <dbReference type="ARBA" id="ARBA00022723"/>
    </source>
</evidence>
<comment type="subcellular location">
    <subcellularLocation>
        <location evidence="2">Endomembrane system</location>
    </subcellularLocation>
</comment>
<name>A0AB34FLI7_9HYPO</name>
<dbReference type="GO" id="GO:0005506">
    <property type="term" value="F:iron ion binding"/>
    <property type="evidence" value="ECO:0007669"/>
    <property type="project" value="InterPro"/>
</dbReference>
<comment type="cofactor">
    <cofactor evidence="12">
        <name>heme</name>
        <dbReference type="ChEBI" id="CHEBI:30413"/>
    </cofactor>
</comment>
<dbReference type="EMBL" id="JAQHRD010000006">
    <property type="protein sequence ID" value="KAJ6439271.1"/>
    <property type="molecule type" value="Genomic_DNA"/>
</dbReference>
<evidence type="ECO:0000256" key="11">
    <source>
        <dbReference type="ARBA" id="ARBA00023295"/>
    </source>
</evidence>
<reference evidence="14" key="1">
    <citation type="submission" date="2023-01" db="EMBL/GenBank/DDBJ databases">
        <title>The growth and conidiation of Purpureocillium lavendulum are regulated by nitrogen source and histone H3K14 acetylation.</title>
        <authorList>
            <person name="Tang P."/>
            <person name="Han J."/>
            <person name="Zhang C."/>
            <person name="Tang P."/>
            <person name="Qi F."/>
            <person name="Zhang K."/>
            <person name="Liang L."/>
        </authorList>
    </citation>
    <scope>NUCLEOTIDE SEQUENCE</scope>
    <source>
        <strain evidence="14">YMF1.00683</strain>
    </source>
</reference>
<dbReference type="GO" id="GO:0004497">
    <property type="term" value="F:monooxygenase activity"/>
    <property type="evidence" value="ECO:0007669"/>
    <property type="project" value="InterPro"/>
</dbReference>
<dbReference type="InterPro" id="IPR008928">
    <property type="entry name" value="6-hairpin_glycosidase_sf"/>
</dbReference>
<dbReference type="PRINTS" id="PR00463">
    <property type="entry name" value="EP450I"/>
</dbReference>
<dbReference type="EC" id="3.2.1.101" evidence="4"/>
<comment type="similarity">
    <text evidence="3">Belongs to the glycosyl hydrolase 76 family.</text>
</comment>
<dbReference type="Proteomes" id="UP001163105">
    <property type="component" value="Unassembled WGS sequence"/>
</dbReference>
<dbReference type="FunFam" id="1.50.10.20:FF:000006">
    <property type="entry name" value="Mannan endo-1,6-alpha-mannosidase"/>
    <property type="match status" value="1"/>
</dbReference>
<proteinExistence type="inferred from homology"/>
<evidence type="ECO:0000256" key="3">
    <source>
        <dbReference type="ARBA" id="ARBA00009699"/>
    </source>
</evidence>
<keyword evidence="11" id="KW-0326">Glycosidase</keyword>
<evidence type="ECO:0000256" key="13">
    <source>
        <dbReference type="SAM" id="MobiDB-lite"/>
    </source>
</evidence>
<dbReference type="GO" id="GO:0008496">
    <property type="term" value="F:mannan endo-1,6-alpha-mannosidase activity"/>
    <property type="evidence" value="ECO:0007669"/>
    <property type="project" value="UniProtKB-EC"/>
</dbReference>
<keyword evidence="10" id="KW-0325">Glycoprotein</keyword>
<sequence length="963" mass="105216">MAWLSLVNICSIGGTYALCSAIYQIVHYHFFHPLVKFPGPFWAGVTRLWLAYHNLAEDELETFGRLHDRPVVRITPTLLLVQEAKYIPAIYNRRANKSSFYITGSWGKVESLFNIREAAAHARARKIIAVPYSFGNIQKMEPLVDEQVQNWIDKIDMSFAATNKEFNFVPWAFYLAYDVVSSVGFGAPIGFIEQARDLYGLVRCVGDGMPIFGLISILWPFTEWVKTTYLGRFLVSSPQDKAGFGVALRLRDDVVEQRLRDAADGKVDNRRDFLYNFLEARDSEGKPLDIEYVKAEAFLTLIAGGNTVGSSINSFLQNILTRPEIYEKLMAEVDGAARAGKLSDMPQYTEVMEHCPYYVACLRECMRIDPEAQTTMPRLVPAGGMELYGRFVPEGTELTCSPWFAHRDTSIFGDDVESFRPERWMDPRKTVEYLKYSMNFGSGVRSCLGKELAMMELFKGPMVFLRSFRVTFLDERQPGTLALGAIAAAVLSTAGQAAAKGQFSLDSDGEKRILPVWGADLRLSPEFKAASTLAHDLLQYYHGNETGGIPGLLPGPPPAGEYYWYQSAVMWAALIEYRHATGDQSYNKVITDGLAWQAGNDHNFMPMNQTAAMGNDDQGFWALAAMLAAERGLPNPPAGQPQWLNLSRNVFGNLVDRWDDKTCGGGLRWQIASFNNGYDYKNSISNGVFFSLGAQLARYTGNKTYADWADKTWDWMAKVGLLDAESFAIYDGAHVADNCGTTRSKAEFSNVNAVFTVGAAYMYNYTDGDSKWQKRVDGLVGYGLKTFFPKGVATERACEASERCTLDMKMFKGQLHQWYATTMQVAPWTAGKIAPVLKTSARAAVAQCTGGDGGSQCGFSWANGTYDDDTGASQEMSVLSAVNSVLLPGTAAPLTAKTGGSSGNGDDAGSGGGSKDGNGGNNGTSTGGGDGDSAKKDGSSAGVKEGVAASALAVLALSCLLAL</sequence>
<dbReference type="Pfam" id="PF00067">
    <property type="entry name" value="p450"/>
    <property type="match status" value="1"/>
</dbReference>
<feature type="region of interest" description="Disordered" evidence="13">
    <location>
        <begin position="893"/>
        <end position="942"/>
    </location>
</feature>
<dbReference type="PROSITE" id="PS00086">
    <property type="entry name" value="CYTOCHROME_P450"/>
    <property type="match status" value="1"/>
</dbReference>
<dbReference type="GO" id="GO:0009272">
    <property type="term" value="P:fungal-type cell wall biogenesis"/>
    <property type="evidence" value="ECO:0007669"/>
    <property type="project" value="TreeGrafter"/>
</dbReference>
<feature type="compositionally biased region" description="Gly residues" evidence="13">
    <location>
        <begin position="900"/>
        <end position="931"/>
    </location>
</feature>
<dbReference type="Gene3D" id="1.10.630.10">
    <property type="entry name" value="Cytochrome P450"/>
    <property type="match status" value="1"/>
</dbReference>
<feature type="binding site" description="axial binding residue" evidence="12">
    <location>
        <position position="447"/>
    </location>
    <ligand>
        <name>heme</name>
        <dbReference type="ChEBI" id="CHEBI:30413"/>
    </ligand>
    <ligandPart>
        <name>Fe</name>
        <dbReference type="ChEBI" id="CHEBI:18248"/>
    </ligandPart>
</feature>
<protein>
    <recommendedName>
        <fullName evidence="4">mannan endo-1,6-alpha-mannosidase</fullName>
        <ecNumber evidence="4">3.2.1.101</ecNumber>
    </recommendedName>
</protein>
<evidence type="ECO:0000313" key="15">
    <source>
        <dbReference type="Proteomes" id="UP001163105"/>
    </source>
</evidence>
<evidence type="ECO:0000256" key="10">
    <source>
        <dbReference type="ARBA" id="ARBA00023180"/>
    </source>
</evidence>
<dbReference type="GO" id="GO:0012505">
    <property type="term" value="C:endomembrane system"/>
    <property type="evidence" value="ECO:0007669"/>
    <property type="project" value="UniProtKB-SubCell"/>
</dbReference>
<comment type="catalytic activity">
    <reaction evidence="1">
        <text>Random hydrolysis of (1-&gt;6)-alpha-D-mannosidic linkages in unbranched (1-&gt;6)-mannans.</text>
        <dbReference type="EC" id="3.2.1.101"/>
    </reaction>
</comment>
<dbReference type="PANTHER" id="PTHR12145:SF36">
    <property type="entry name" value="MANNAN ENDO-1,6-ALPHA-MANNOSIDASE DCW1"/>
    <property type="match status" value="1"/>
</dbReference>
<dbReference type="InterPro" id="IPR017972">
    <property type="entry name" value="Cyt_P450_CS"/>
</dbReference>
<evidence type="ECO:0000256" key="4">
    <source>
        <dbReference type="ARBA" id="ARBA00012350"/>
    </source>
</evidence>
<evidence type="ECO:0000256" key="7">
    <source>
        <dbReference type="ARBA" id="ARBA00022801"/>
    </source>
</evidence>
<dbReference type="InterPro" id="IPR036396">
    <property type="entry name" value="Cyt_P450_sf"/>
</dbReference>
<evidence type="ECO:0000313" key="14">
    <source>
        <dbReference type="EMBL" id="KAJ6439271.1"/>
    </source>
</evidence>
<keyword evidence="15" id="KW-1185">Reference proteome</keyword>
<keyword evidence="7" id="KW-0378">Hydrolase</keyword>
<gene>
    <name evidence="14" type="ORF">O9K51_07156</name>
</gene>
<dbReference type="GO" id="GO:0016705">
    <property type="term" value="F:oxidoreductase activity, acting on paired donors, with incorporation or reduction of molecular oxygen"/>
    <property type="evidence" value="ECO:0007669"/>
    <property type="project" value="InterPro"/>
</dbReference>
<dbReference type="SUPFAM" id="SSF48264">
    <property type="entry name" value="Cytochrome P450"/>
    <property type="match status" value="1"/>
</dbReference>
<evidence type="ECO:0000256" key="12">
    <source>
        <dbReference type="PIRSR" id="PIRSR602401-1"/>
    </source>
</evidence>
<dbReference type="Pfam" id="PF03663">
    <property type="entry name" value="Glyco_hydro_76"/>
    <property type="match status" value="1"/>
</dbReference>
<dbReference type="GO" id="GO:0020037">
    <property type="term" value="F:heme binding"/>
    <property type="evidence" value="ECO:0007669"/>
    <property type="project" value="InterPro"/>
</dbReference>
<organism evidence="14 15">
    <name type="scientific">Purpureocillium lavendulum</name>
    <dbReference type="NCBI Taxonomy" id="1247861"/>
    <lineage>
        <taxon>Eukaryota</taxon>
        <taxon>Fungi</taxon>
        <taxon>Dikarya</taxon>
        <taxon>Ascomycota</taxon>
        <taxon>Pezizomycotina</taxon>
        <taxon>Sordariomycetes</taxon>
        <taxon>Hypocreomycetidae</taxon>
        <taxon>Hypocreales</taxon>
        <taxon>Ophiocordycipitaceae</taxon>
        <taxon>Purpureocillium</taxon>
    </lineage>
</organism>
<dbReference type="InterPro" id="IPR005198">
    <property type="entry name" value="Glyco_hydro_76"/>
</dbReference>
<evidence type="ECO:0000256" key="1">
    <source>
        <dbReference type="ARBA" id="ARBA00001452"/>
    </source>
</evidence>
<evidence type="ECO:0000256" key="8">
    <source>
        <dbReference type="ARBA" id="ARBA00023004"/>
    </source>
</evidence>
<keyword evidence="6" id="KW-0732">Signal</keyword>
<keyword evidence="8 12" id="KW-0408">Iron</keyword>
<keyword evidence="5 12" id="KW-0479">Metal-binding</keyword>
<dbReference type="PANTHER" id="PTHR12145">
    <property type="entry name" value="MANNAN ENDO-1,6-ALPHA-MANNOSIDASE DCW1"/>
    <property type="match status" value="1"/>
</dbReference>
<dbReference type="InterPro" id="IPR002401">
    <property type="entry name" value="Cyt_P450_E_grp-I"/>
</dbReference>
<keyword evidence="12" id="KW-0349">Heme</keyword>
<dbReference type="InterPro" id="IPR014480">
    <property type="entry name" value="Mannan-1_6-alpha_mannosidase"/>
</dbReference>
<evidence type="ECO:0000256" key="9">
    <source>
        <dbReference type="ARBA" id="ARBA00023136"/>
    </source>
</evidence>
<dbReference type="SUPFAM" id="SSF48208">
    <property type="entry name" value="Six-hairpin glycosidases"/>
    <property type="match status" value="1"/>
</dbReference>
<comment type="caution">
    <text evidence="14">The sequence shown here is derived from an EMBL/GenBank/DDBJ whole genome shotgun (WGS) entry which is preliminary data.</text>
</comment>
<evidence type="ECO:0000256" key="2">
    <source>
        <dbReference type="ARBA" id="ARBA00004308"/>
    </source>
</evidence>
<dbReference type="PRINTS" id="PR00385">
    <property type="entry name" value="P450"/>
</dbReference>
<dbReference type="GO" id="GO:0016052">
    <property type="term" value="P:carbohydrate catabolic process"/>
    <property type="evidence" value="ECO:0007669"/>
    <property type="project" value="InterPro"/>
</dbReference>
<keyword evidence="9" id="KW-0472">Membrane</keyword>
<evidence type="ECO:0000256" key="6">
    <source>
        <dbReference type="ARBA" id="ARBA00022729"/>
    </source>
</evidence>
<dbReference type="InterPro" id="IPR001128">
    <property type="entry name" value="Cyt_P450"/>
</dbReference>